<sequence>MRHCRSWRAAPLLSGLLVVVLHFFTLYSAAARTQKLQLYCLPAETEQHGLISCALQGQDGSQVATANFDYSDFIALTRTSNAAATITKSALVRGSNITTAVFTMSVSTGTDVLIWVYLQDTSAIGGYSDTGEVRRSGTTVSVPSWPTLPLGPITCSAQAAGLALRCSTVGRVALYSENSTLSTVHSAGVLFSATNVLGSFTFTSRAKELVLRFTESPKTPAPVSMLMLKVHLRSQDANVSGGGVQTVQISLLCPGEVPLSETTGLQCTADMGRITCAITESDTQGPIAVNATHFRVRVEQSVETVAGAADALSSGLTTNDSDAAARYWVDITNTVSLSVIRSALHPYAGLVSWVLKSNDAIYEARFRVLSSMNGQEVGTATGRSAATAGNAANVAGSPYAFRTVMLPNAQSVTLRGCRKPVIAAGNTTLCFIDLANGVSGDTAFYLITTSQRQSSVSNVTYVTYDAACMCRSLWFTYHAPIDLISRVDDYIKVSVYTDAEHSVSGMVIANNVPLRLDVLPVEADSGHDTSAASTDAVLVSVGLLFYGGILVVGGGFIVRRSRKSARIRRERARKVRATMQEMDRHQCVPTPSAGNLPNNASALTRTPEVKSTGIGEGLDASGYDTPNLRGVGARAASCEGSSSRLSPLAPTAVVSNVAVPQDRLHSESD</sequence>
<keyword evidence="2" id="KW-0472">Membrane</keyword>
<name>A0AAW3BB74_9TRYP</name>
<organism evidence="3 4">
    <name type="scientific">Leishmania naiffi</name>
    <dbReference type="NCBI Taxonomy" id="5678"/>
    <lineage>
        <taxon>Eukaryota</taxon>
        <taxon>Discoba</taxon>
        <taxon>Euglenozoa</taxon>
        <taxon>Kinetoplastea</taxon>
        <taxon>Metakinetoplastina</taxon>
        <taxon>Trypanosomatida</taxon>
        <taxon>Trypanosomatidae</taxon>
        <taxon>Leishmaniinae</taxon>
        <taxon>Leishmania</taxon>
        <taxon>Leishmania naiffi species complex</taxon>
    </lineage>
</organism>
<evidence type="ECO:0000313" key="3">
    <source>
        <dbReference type="EMBL" id="KAL0518721.1"/>
    </source>
</evidence>
<protein>
    <recommendedName>
        <fullName evidence="5">Membrane-associated protein</fullName>
    </recommendedName>
</protein>
<keyword evidence="2" id="KW-1133">Transmembrane helix</keyword>
<evidence type="ECO:0000256" key="2">
    <source>
        <dbReference type="SAM" id="Phobius"/>
    </source>
</evidence>
<dbReference type="Proteomes" id="UP001501274">
    <property type="component" value="Unassembled WGS sequence"/>
</dbReference>
<feature type="transmembrane region" description="Helical" evidence="2">
    <location>
        <begin position="537"/>
        <end position="558"/>
    </location>
</feature>
<keyword evidence="2" id="KW-0812">Transmembrane</keyword>
<feature type="region of interest" description="Disordered" evidence="1">
    <location>
        <begin position="576"/>
        <end position="601"/>
    </location>
</feature>
<keyword evidence="4" id="KW-1185">Reference proteome</keyword>
<dbReference type="AlphaFoldDB" id="A0AAW3BB74"/>
<gene>
    <name evidence="3" type="ORF">Q4I28_006992</name>
</gene>
<feature type="compositionally biased region" description="Polar residues" evidence="1">
    <location>
        <begin position="592"/>
        <end position="601"/>
    </location>
</feature>
<evidence type="ECO:0008006" key="5">
    <source>
        <dbReference type="Google" id="ProtNLM"/>
    </source>
</evidence>
<proteinExistence type="predicted"/>
<evidence type="ECO:0000313" key="4">
    <source>
        <dbReference type="Proteomes" id="UP001501274"/>
    </source>
</evidence>
<reference evidence="3 4" key="1">
    <citation type="submission" date="2024-02" db="EMBL/GenBank/DDBJ databases">
        <title>FIRST GENOME SEQUENCES OF Leishmania (Viannia) shawi, Leishmania (Viannia) lindenbergi AND Leishmania (Viannia) utingensis.</title>
        <authorList>
            <person name="Resadore F."/>
            <person name="Custodio M.G.F."/>
            <person name="Boite M.C."/>
            <person name="Cupolillo E."/>
            <person name="Ferreira G.E.M."/>
        </authorList>
    </citation>
    <scope>NUCLEOTIDE SEQUENCE [LARGE SCALE GENOMIC DNA]</scope>
    <source>
        <strain evidence="3 4">MDAS/BR/1979/M5533</strain>
    </source>
</reference>
<comment type="caution">
    <text evidence="3">The sequence shown here is derived from an EMBL/GenBank/DDBJ whole genome shotgun (WGS) entry which is preliminary data.</text>
</comment>
<dbReference type="EMBL" id="JBAMZN010000035">
    <property type="protein sequence ID" value="KAL0518721.1"/>
    <property type="molecule type" value="Genomic_DNA"/>
</dbReference>
<accession>A0AAW3BB74</accession>
<evidence type="ECO:0000256" key="1">
    <source>
        <dbReference type="SAM" id="MobiDB-lite"/>
    </source>
</evidence>